<gene>
    <name evidence="2" type="ORF">J4G78_03595</name>
</gene>
<dbReference type="RefSeq" id="WP_207988546.1">
    <property type="nucleotide sequence ID" value="NZ_CP071794.1"/>
</dbReference>
<feature type="region of interest" description="Disordered" evidence="1">
    <location>
        <begin position="24"/>
        <end position="46"/>
    </location>
</feature>
<keyword evidence="3" id="KW-1185">Reference proteome</keyword>
<dbReference type="Proteomes" id="UP000663923">
    <property type="component" value="Chromosome"/>
</dbReference>
<proteinExistence type="predicted"/>
<evidence type="ECO:0000313" key="3">
    <source>
        <dbReference type="Proteomes" id="UP000663923"/>
    </source>
</evidence>
<evidence type="ECO:0000256" key="1">
    <source>
        <dbReference type="SAM" id="MobiDB-lite"/>
    </source>
</evidence>
<organism evidence="2 3">
    <name type="scientific">Parasphingorhabdus cellanae</name>
    <dbReference type="NCBI Taxonomy" id="2806553"/>
    <lineage>
        <taxon>Bacteria</taxon>
        <taxon>Pseudomonadati</taxon>
        <taxon>Pseudomonadota</taxon>
        <taxon>Alphaproteobacteria</taxon>
        <taxon>Sphingomonadales</taxon>
        <taxon>Sphingomonadaceae</taxon>
        <taxon>Parasphingorhabdus</taxon>
    </lineage>
</organism>
<evidence type="ECO:0000313" key="2">
    <source>
        <dbReference type="EMBL" id="QTD56678.1"/>
    </source>
</evidence>
<protein>
    <submittedName>
        <fullName evidence="2">Uncharacterized protein</fullName>
    </submittedName>
</protein>
<sequence>MRFGFQEWIAAAAILSVSQPIHAQTQSTPSIPPAAAYEEPKPVNPDLPLIEQQRPEILDYNIPVNLRSDTSSCQADATYELEDVIKTCWPILQAAQLFVQLEFAVYEARESLRKKQR</sequence>
<reference evidence="2 3" key="1">
    <citation type="submission" date="2021-03" db="EMBL/GenBank/DDBJ databases">
        <title>Complete genome of Parasphingorhabdus_sp.JHSY0214.</title>
        <authorList>
            <person name="Yoo J.H."/>
            <person name="Bae J.W."/>
        </authorList>
    </citation>
    <scope>NUCLEOTIDE SEQUENCE [LARGE SCALE GENOMIC DNA]</scope>
    <source>
        <strain evidence="2 3">JHSY0214</strain>
    </source>
</reference>
<accession>A0ABX7T516</accession>
<dbReference type="EMBL" id="CP071794">
    <property type="protein sequence ID" value="QTD56678.1"/>
    <property type="molecule type" value="Genomic_DNA"/>
</dbReference>
<name>A0ABX7T516_9SPHN</name>